<sequence>MLELTRIAHGDIEDARAHGIDIDPRTAILMALSRDCIKLVGLDGSLHYMSRNGRCAMEIADPGPIFGRLWWTLWPEEARPRLRDAVELAASGRDVSFVAECPTARGTPACWNVTVTGVRATPDAPVSELLVVSTLTEEPPSELTVA</sequence>
<evidence type="ECO:0000259" key="1">
    <source>
        <dbReference type="Pfam" id="PF08448"/>
    </source>
</evidence>
<keyword evidence="3" id="KW-1185">Reference proteome</keyword>
<dbReference type="Proteomes" id="UP000193570">
    <property type="component" value="Unassembled WGS sequence"/>
</dbReference>
<dbReference type="InterPro" id="IPR035965">
    <property type="entry name" value="PAS-like_dom_sf"/>
</dbReference>
<proteinExistence type="predicted"/>
<dbReference type="InterPro" id="IPR013656">
    <property type="entry name" value="PAS_4"/>
</dbReference>
<dbReference type="RefSeq" id="WP_085791865.1">
    <property type="nucleotide sequence ID" value="NZ_FWFK01000003.1"/>
</dbReference>
<feature type="domain" description="PAS fold-4" evidence="1">
    <location>
        <begin position="33"/>
        <end position="132"/>
    </location>
</feature>
<dbReference type="OrthoDB" id="9760752at2"/>
<dbReference type="Pfam" id="PF08448">
    <property type="entry name" value="PAS_4"/>
    <property type="match status" value="1"/>
</dbReference>
<evidence type="ECO:0000313" key="2">
    <source>
        <dbReference type="EMBL" id="SLN43783.1"/>
    </source>
</evidence>
<reference evidence="2 3" key="1">
    <citation type="submission" date="2017-03" db="EMBL/GenBank/DDBJ databases">
        <authorList>
            <person name="Afonso C.L."/>
            <person name="Miller P.J."/>
            <person name="Scott M.A."/>
            <person name="Spackman E."/>
            <person name="Goraichik I."/>
            <person name="Dimitrov K.M."/>
            <person name="Suarez D.L."/>
            <person name="Swayne D.E."/>
        </authorList>
    </citation>
    <scope>NUCLEOTIDE SEQUENCE [LARGE SCALE GENOMIC DNA]</scope>
    <source>
        <strain evidence="2 3">CECT 8625</strain>
    </source>
</reference>
<dbReference type="EMBL" id="FWFK01000003">
    <property type="protein sequence ID" value="SLN43783.1"/>
    <property type="molecule type" value="Genomic_DNA"/>
</dbReference>
<name>A0A1X6Z838_9RHOB</name>
<organism evidence="2 3">
    <name type="scientific">Roseivivax jejudonensis</name>
    <dbReference type="NCBI Taxonomy" id="1529041"/>
    <lineage>
        <taxon>Bacteria</taxon>
        <taxon>Pseudomonadati</taxon>
        <taxon>Pseudomonadota</taxon>
        <taxon>Alphaproteobacteria</taxon>
        <taxon>Rhodobacterales</taxon>
        <taxon>Roseobacteraceae</taxon>
        <taxon>Roseivivax</taxon>
    </lineage>
</organism>
<accession>A0A1X6Z838</accession>
<dbReference type="AlphaFoldDB" id="A0A1X6Z838"/>
<protein>
    <submittedName>
        <fullName evidence="2">PAS fold protein</fullName>
    </submittedName>
</protein>
<gene>
    <name evidence="2" type="ORF">ROJ8625_02179</name>
</gene>
<evidence type="ECO:0000313" key="3">
    <source>
        <dbReference type="Proteomes" id="UP000193570"/>
    </source>
</evidence>
<dbReference type="SUPFAM" id="SSF55785">
    <property type="entry name" value="PYP-like sensor domain (PAS domain)"/>
    <property type="match status" value="1"/>
</dbReference>